<feature type="compositionally biased region" description="Basic and acidic residues" evidence="1">
    <location>
        <begin position="428"/>
        <end position="438"/>
    </location>
</feature>
<reference evidence="2" key="2">
    <citation type="submission" date="2023-05" db="EMBL/GenBank/DDBJ databases">
        <authorList>
            <person name="Schelkunov M.I."/>
        </authorList>
    </citation>
    <scope>NUCLEOTIDE SEQUENCE</scope>
    <source>
        <strain evidence="2">Hsosn_3</strain>
        <tissue evidence="2">Leaf</tissue>
    </source>
</reference>
<proteinExistence type="predicted"/>
<feature type="compositionally biased region" description="Basic and acidic residues" evidence="1">
    <location>
        <begin position="379"/>
        <end position="393"/>
    </location>
</feature>
<feature type="compositionally biased region" description="Basic and acidic residues" evidence="1">
    <location>
        <begin position="408"/>
        <end position="419"/>
    </location>
</feature>
<sequence length="775" mass="87234">MSSQQDMDFEMAIEQSLETSSQQDESIEILHRALATCNESSTLPLLTMGEDIQIEETQDTLLGEHLGFETVPTIVTVEVPSQASEGKSDSLPLLIESFSPLPKGTSLAPLRDFSLAVFTGESERQPDESVPEAIQYSMSNILTDSIRDRDLRTPIAPPLTSLEGARVISIAGTQSDNLERQLVIRDQNQTESDTQARELSETPLREIEVSAHTDTNTASLLAQIAALQKQLQETQAGKDILKAQVVERSSSSTSVTNQLGLIKDDIESLKTTLLPKINVVQQSQVLLASNVSDLTTSNVDQFAAITAQVDFLQQTVDENQWFNDQRLSKIEGGMEHLNEGMKHLYYMIKNSHQPTIQQRTFFEGDDEDKDDDADEGGDGGERREERGDIRRTSEVNPRASKAQTVEDSSTKGEKEKEGGNGEAGGASGKDKGKGKQSMEESAFDDAYYYHGEQDDFQFDMSGNLEKTIPEEPIGEEEVEEVAHFDDWEDEADLYTHDPLFEKELKKQHAELRRKEDENAKVSDIISQKLKIQKAEHADKQRLHSIHVKERGLDVRMKQGNHWDKAREMFDIPQRGTNNDATFLKLLEKIRTVNPDNSLYMKALKEDILRITSAFDQVRQELYIYVSSALEGSFTVSLELLQRRSLSELWILMSTVKRSSCLNELLYDRLRDSAMKASPQVVHFPYEVKIYRGTTLETVRLDPDSLKLQTAMQLAKLENILRTSGFASVEKSEVADMISDYCTEKIPRYAQMKNRLKKITTQPVMPSGVVSVRYNC</sequence>
<dbReference type="Proteomes" id="UP001237642">
    <property type="component" value="Unassembled WGS sequence"/>
</dbReference>
<feature type="region of interest" description="Disordered" evidence="1">
    <location>
        <begin position="362"/>
        <end position="439"/>
    </location>
</feature>
<evidence type="ECO:0000256" key="1">
    <source>
        <dbReference type="SAM" id="MobiDB-lite"/>
    </source>
</evidence>
<feature type="compositionally biased region" description="Acidic residues" evidence="1">
    <location>
        <begin position="363"/>
        <end position="378"/>
    </location>
</feature>
<evidence type="ECO:0000313" key="2">
    <source>
        <dbReference type="EMBL" id="KAK1372219.1"/>
    </source>
</evidence>
<accession>A0AAD8HRS1</accession>
<keyword evidence="3" id="KW-1185">Reference proteome</keyword>
<evidence type="ECO:0000313" key="3">
    <source>
        <dbReference type="Proteomes" id="UP001237642"/>
    </source>
</evidence>
<gene>
    <name evidence="2" type="ORF">POM88_028412</name>
</gene>
<reference evidence="2" key="1">
    <citation type="submission" date="2023-02" db="EMBL/GenBank/DDBJ databases">
        <title>Genome of toxic invasive species Heracleum sosnowskyi carries increased number of genes despite the absence of recent whole-genome duplications.</title>
        <authorList>
            <person name="Schelkunov M."/>
            <person name="Shtratnikova V."/>
            <person name="Makarenko M."/>
            <person name="Klepikova A."/>
            <person name="Omelchenko D."/>
            <person name="Novikova G."/>
            <person name="Obukhova E."/>
            <person name="Bogdanov V."/>
            <person name="Penin A."/>
            <person name="Logacheva M."/>
        </authorList>
    </citation>
    <scope>NUCLEOTIDE SEQUENCE</scope>
    <source>
        <strain evidence="2">Hsosn_3</strain>
        <tissue evidence="2">Leaf</tissue>
    </source>
</reference>
<name>A0AAD8HRS1_9APIA</name>
<dbReference type="AlphaFoldDB" id="A0AAD8HRS1"/>
<dbReference type="EMBL" id="JAUIZM010000007">
    <property type="protein sequence ID" value="KAK1372219.1"/>
    <property type="molecule type" value="Genomic_DNA"/>
</dbReference>
<comment type="caution">
    <text evidence="2">The sequence shown here is derived from an EMBL/GenBank/DDBJ whole genome shotgun (WGS) entry which is preliminary data.</text>
</comment>
<protein>
    <submittedName>
        <fullName evidence="2">Uncharacterized protein</fullName>
    </submittedName>
</protein>
<organism evidence="2 3">
    <name type="scientific">Heracleum sosnowskyi</name>
    <dbReference type="NCBI Taxonomy" id="360622"/>
    <lineage>
        <taxon>Eukaryota</taxon>
        <taxon>Viridiplantae</taxon>
        <taxon>Streptophyta</taxon>
        <taxon>Embryophyta</taxon>
        <taxon>Tracheophyta</taxon>
        <taxon>Spermatophyta</taxon>
        <taxon>Magnoliopsida</taxon>
        <taxon>eudicotyledons</taxon>
        <taxon>Gunneridae</taxon>
        <taxon>Pentapetalae</taxon>
        <taxon>asterids</taxon>
        <taxon>campanulids</taxon>
        <taxon>Apiales</taxon>
        <taxon>Apiaceae</taxon>
        <taxon>Apioideae</taxon>
        <taxon>apioid superclade</taxon>
        <taxon>Tordylieae</taxon>
        <taxon>Tordyliinae</taxon>
        <taxon>Heracleum</taxon>
    </lineage>
</organism>